<dbReference type="PROSITE" id="PS51006">
    <property type="entry name" value="PABS_2"/>
    <property type="match status" value="1"/>
</dbReference>
<evidence type="ECO:0000256" key="6">
    <source>
        <dbReference type="RuleBase" id="RU003836"/>
    </source>
</evidence>
<dbReference type="Pfam" id="PF01564">
    <property type="entry name" value="Spermine_synth"/>
    <property type="match status" value="1"/>
</dbReference>
<dbReference type="NCBIfam" id="NF037959">
    <property type="entry name" value="MFS_SpdSyn"/>
    <property type="match status" value="1"/>
</dbReference>
<dbReference type="NCBIfam" id="TIGR00417">
    <property type="entry name" value="speE"/>
    <property type="match status" value="1"/>
</dbReference>
<dbReference type="EMBL" id="MFGW01000183">
    <property type="protein sequence ID" value="OGF62237.1"/>
    <property type="molecule type" value="Genomic_DNA"/>
</dbReference>
<keyword evidence="2 4" id="KW-0808">Transferase</keyword>
<dbReference type="GO" id="GO:0005829">
    <property type="term" value="C:cytosol"/>
    <property type="evidence" value="ECO:0007669"/>
    <property type="project" value="TreeGrafter"/>
</dbReference>
<evidence type="ECO:0000256" key="7">
    <source>
        <dbReference type="RuleBase" id="RU003837"/>
    </source>
</evidence>
<comment type="catalytic activity">
    <reaction evidence="4 7">
        <text>S-adenosyl 3-(methylsulfanyl)propylamine + putrescine = S-methyl-5'-thioadenosine + spermidine + H(+)</text>
        <dbReference type="Rhea" id="RHEA:12721"/>
        <dbReference type="ChEBI" id="CHEBI:15378"/>
        <dbReference type="ChEBI" id="CHEBI:17509"/>
        <dbReference type="ChEBI" id="CHEBI:57443"/>
        <dbReference type="ChEBI" id="CHEBI:57834"/>
        <dbReference type="ChEBI" id="CHEBI:326268"/>
        <dbReference type="EC" id="2.5.1.16"/>
    </reaction>
</comment>
<dbReference type="InterPro" id="IPR035246">
    <property type="entry name" value="Spermidine_synt_N"/>
</dbReference>
<dbReference type="PANTHER" id="PTHR11558:SF11">
    <property type="entry name" value="SPERMIDINE SYNTHASE"/>
    <property type="match status" value="1"/>
</dbReference>
<evidence type="ECO:0000256" key="2">
    <source>
        <dbReference type="ARBA" id="ARBA00022679"/>
    </source>
</evidence>
<dbReference type="NCBIfam" id="NF002010">
    <property type="entry name" value="PRK00811.1"/>
    <property type="match status" value="1"/>
</dbReference>
<evidence type="ECO:0000313" key="9">
    <source>
        <dbReference type="EMBL" id="OGF62237.1"/>
    </source>
</evidence>
<feature type="binding site" evidence="4">
    <location>
        <begin position="133"/>
        <end position="134"/>
    </location>
    <ligand>
        <name>S-methyl-5'-thioadenosine</name>
        <dbReference type="ChEBI" id="CHEBI:17509"/>
    </ligand>
</feature>
<dbReference type="UniPathway" id="UPA00248">
    <property type="reaction ID" value="UER00314"/>
</dbReference>
<dbReference type="InterPro" id="IPR030374">
    <property type="entry name" value="PABS"/>
</dbReference>
<comment type="caution">
    <text evidence="4">Lacks conserved residue(s) required for the propagation of feature annotation.</text>
</comment>
<dbReference type="STRING" id="1817863.A2Y62_14005"/>
<comment type="similarity">
    <text evidence="1 4 6">Belongs to the spermidine/spermine synthase family.</text>
</comment>
<dbReference type="PROSITE" id="PS01330">
    <property type="entry name" value="PABS_1"/>
    <property type="match status" value="1"/>
</dbReference>
<evidence type="ECO:0000259" key="8">
    <source>
        <dbReference type="PROSITE" id="PS51006"/>
    </source>
</evidence>
<gene>
    <name evidence="4" type="primary">speE</name>
    <name evidence="9" type="ORF">A2Y62_14005</name>
</gene>
<keyword evidence="3 4" id="KW-0620">Polyamine biosynthesis</keyword>
<feature type="binding site" evidence="4">
    <location>
        <position position="28"/>
    </location>
    <ligand>
        <name>S-methyl-5'-thioadenosine</name>
        <dbReference type="ChEBI" id="CHEBI:17509"/>
    </ligand>
</feature>
<dbReference type="SUPFAM" id="SSF53335">
    <property type="entry name" value="S-adenosyl-L-methionine-dependent methyltransferases"/>
    <property type="match status" value="1"/>
</dbReference>
<dbReference type="GO" id="GO:0008295">
    <property type="term" value="P:spermidine biosynthetic process"/>
    <property type="evidence" value="ECO:0007669"/>
    <property type="project" value="UniProtKB-UniRule"/>
</dbReference>
<dbReference type="Gene3D" id="3.40.50.150">
    <property type="entry name" value="Vaccinia Virus protein VP39"/>
    <property type="match status" value="1"/>
</dbReference>
<organism evidence="9 10">
    <name type="scientific">Candidatus Fischerbacteria bacterium RBG_13_37_8</name>
    <dbReference type="NCBI Taxonomy" id="1817863"/>
    <lineage>
        <taxon>Bacteria</taxon>
        <taxon>Candidatus Fischeribacteriota</taxon>
    </lineage>
</organism>
<proteinExistence type="inferred from homology"/>
<evidence type="ECO:0000256" key="1">
    <source>
        <dbReference type="ARBA" id="ARBA00007867"/>
    </source>
</evidence>
<evidence type="ECO:0000256" key="3">
    <source>
        <dbReference type="ARBA" id="ARBA00023115"/>
    </source>
</evidence>
<dbReference type="HAMAP" id="MF_00198">
    <property type="entry name" value="Spermidine_synth"/>
    <property type="match status" value="1"/>
</dbReference>
<dbReference type="InterPro" id="IPR029063">
    <property type="entry name" value="SAM-dependent_MTases_sf"/>
</dbReference>
<evidence type="ECO:0000313" key="10">
    <source>
        <dbReference type="Proteomes" id="UP000178943"/>
    </source>
</evidence>
<dbReference type="EC" id="2.5.1.16" evidence="4"/>
<comment type="caution">
    <text evidence="9">The sequence shown here is derived from an EMBL/GenBank/DDBJ whole genome shotgun (WGS) entry which is preliminary data.</text>
</comment>
<feature type="binding site" evidence="4">
    <location>
        <position position="83"/>
    </location>
    <ligand>
        <name>spermidine</name>
        <dbReference type="ChEBI" id="CHEBI:57834"/>
    </ligand>
</feature>
<feature type="binding site" evidence="4">
    <location>
        <position position="102"/>
    </location>
    <ligand>
        <name>S-methyl-5'-thioadenosine</name>
        <dbReference type="ChEBI" id="CHEBI:17509"/>
    </ligand>
</feature>
<feature type="domain" description="PABS" evidence="8">
    <location>
        <begin position="1"/>
        <end position="231"/>
    </location>
</feature>
<evidence type="ECO:0000256" key="5">
    <source>
        <dbReference type="PROSITE-ProRule" id="PRU00354"/>
    </source>
</evidence>
<feature type="binding site" evidence="4">
    <location>
        <position position="59"/>
    </location>
    <ligand>
        <name>spermidine</name>
        <dbReference type="ChEBI" id="CHEBI:57834"/>
    </ligand>
</feature>
<reference evidence="9 10" key="1">
    <citation type="journal article" date="2016" name="Nat. Commun.">
        <title>Thousands of microbial genomes shed light on interconnected biogeochemical processes in an aquifer system.</title>
        <authorList>
            <person name="Anantharaman K."/>
            <person name="Brown C.T."/>
            <person name="Hug L.A."/>
            <person name="Sharon I."/>
            <person name="Castelle C.J."/>
            <person name="Probst A.J."/>
            <person name="Thomas B.C."/>
            <person name="Singh A."/>
            <person name="Wilkins M.J."/>
            <person name="Karaoz U."/>
            <person name="Brodie E.L."/>
            <person name="Williams K.H."/>
            <person name="Hubbard S.S."/>
            <person name="Banfield J.F."/>
        </authorList>
    </citation>
    <scope>NUCLEOTIDE SEQUENCE [LARGE SCALE GENOMIC DNA]</scope>
</reference>
<dbReference type="AlphaFoldDB" id="A0A1F5VFK9"/>
<keyword evidence="4 7" id="KW-0745">Spermidine biosynthesis</keyword>
<evidence type="ECO:0000256" key="4">
    <source>
        <dbReference type="HAMAP-Rule" id="MF_00198"/>
    </source>
</evidence>
<comment type="pathway">
    <text evidence="4">Amine and polyamine biosynthesis; spermidine biosynthesis; spermidine from putrescine: step 1/1.</text>
</comment>
<accession>A0A1F5VFK9</accession>
<dbReference type="InterPro" id="IPR030373">
    <property type="entry name" value="PABS_CS"/>
</dbReference>
<dbReference type="InterPro" id="IPR001045">
    <property type="entry name" value="Spermi_synthase"/>
</dbReference>
<sequence length="273" mass="31205">MQWFEEKNETFGILLNITSREEYSSPFQKIEVLHSLQYGKILVLDGLIQTTEKDEFIYHEMLSHIPMLAHPSAADILVIGGGDGGVVREICKYNNTRVTLVEIDQMVIEVSLKEFPSISSALKNDNVSIIYEDGSTFIKTKKNAYDIILVDCSDPVSHSASLFKEQFFIDVKEALKHDGVFAFQSESPIAHLDFLTQTRKVLLRFFPIVKHYFAPIPTYPTGFWSFTFASFQYQPSLNTQTKTILQSLQTKYLNQEIYEASFAMPDFVKQALQ</sequence>
<dbReference type="PANTHER" id="PTHR11558">
    <property type="entry name" value="SPERMIDINE/SPERMINE SYNTHASE"/>
    <property type="match status" value="1"/>
</dbReference>
<feature type="active site" description="Proton acceptor" evidence="4 5">
    <location>
        <position position="151"/>
    </location>
</feature>
<dbReference type="GO" id="GO:0004766">
    <property type="term" value="F:spermidine synthase activity"/>
    <property type="evidence" value="ECO:0007669"/>
    <property type="project" value="UniProtKB-UniRule"/>
</dbReference>
<comment type="function">
    <text evidence="4">Catalyzes the irreversible transfer of a propylamine group from the amino donor S-adenosylmethioninamine (decarboxy-AdoMet) to putrescine (1,4-diaminobutane) to yield spermidine.</text>
</comment>
<protein>
    <recommendedName>
        <fullName evidence="4">Polyamine aminopropyltransferase</fullName>
    </recommendedName>
    <alternativeName>
        <fullName evidence="4">Putrescine aminopropyltransferase</fullName>
        <shortName evidence="4">PAPT</shortName>
    </alternativeName>
    <alternativeName>
        <fullName evidence="4">Spermidine synthase</fullName>
        <shortName evidence="4">SPDS</shortName>
        <shortName evidence="4">SPDSY</shortName>
        <ecNumber evidence="4">2.5.1.16</ecNumber>
    </alternativeName>
</protein>
<dbReference type="Gene3D" id="2.30.140.10">
    <property type="entry name" value="Spermidine synthase, tetramerisation domain"/>
    <property type="match status" value="1"/>
</dbReference>
<dbReference type="InterPro" id="IPR037163">
    <property type="entry name" value="Spermidine_synt_N_sf"/>
</dbReference>
<dbReference type="Proteomes" id="UP000178943">
    <property type="component" value="Unassembled WGS sequence"/>
</dbReference>
<dbReference type="Pfam" id="PF17284">
    <property type="entry name" value="Spermine_synt_N"/>
    <property type="match status" value="1"/>
</dbReference>
<feature type="binding site" evidence="4">
    <location>
        <begin position="151"/>
        <end position="154"/>
    </location>
    <ligand>
        <name>spermidine</name>
        <dbReference type="ChEBI" id="CHEBI:57834"/>
    </ligand>
</feature>
<name>A0A1F5VFK9_9BACT</name>
<comment type="subunit">
    <text evidence="4">Homodimer or homotetramer.</text>
</comment>
<dbReference type="CDD" id="cd02440">
    <property type="entry name" value="AdoMet_MTases"/>
    <property type="match status" value="1"/>
</dbReference>